<accession>A0ABP7GDE3</accession>
<dbReference type="PANTHER" id="PTHR47691:SF3">
    <property type="entry name" value="HTH-TYPE TRANSCRIPTIONAL REGULATOR RV0890C-RELATED"/>
    <property type="match status" value="1"/>
</dbReference>
<dbReference type="Proteomes" id="UP001499884">
    <property type="component" value="Unassembled WGS sequence"/>
</dbReference>
<reference evidence="2" key="1">
    <citation type="journal article" date="2019" name="Int. J. Syst. Evol. Microbiol.">
        <title>The Global Catalogue of Microorganisms (GCM) 10K type strain sequencing project: providing services to taxonomists for standard genome sequencing and annotation.</title>
        <authorList>
            <consortium name="The Broad Institute Genomics Platform"/>
            <consortium name="The Broad Institute Genome Sequencing Center for Infectious Disease"/>
            <person name="Wu L."/>
            <person name="Ma J."/>
        </authorList>
    </citation>
    <scope>NUCLEOTIDE SEQUENCE [LARGE SCALE GENOMIC DNA]</scope>
    <source>
        <strain evidence="2">JCM 30846</strain>
    </source>
</reference>
<comment type="caution">
    <text evidence="1">The sequence shown here is derived from an EMBL/GenBank/DDBJ whole genome shotgun (WGS) entry which is preliminary data.</text>
</comment>
<keyword evidence="2" id="KW-1185">Reference proteome</keyword>
<evidence type="ECO:0000313" key="1">
    <source>
        <dbReference type="EMBL" id="GAA3762765.1"/>
    </source>
</evidence>
<organism evidence="1 2">
    <name type="scientific">Streptomyces tremellae</name>
    <dbReference type="NCBI Taxonomy" id="1124239"/>
    <lineage>
        <taxon>Bacteria</taxon>
        <taxon>Bacillati</taxon>
        <taxon>Actinomycetota</taxon>
        <taxon>Actinomycetes</taxon>
        <taxon>Kitasatosporales</taxon>
        <taxon>Streptomycetaceae</taxon>
        <taxon>Streptomyces</taxon>
    </lineage>
</organism>
<evidence type="ECO:0000313" key="2">
    <source>
        <dbReference type="Proteomes" id="UP001499884"/>
    </source>
</evidence>
<dbReference type="PANTHER" id="PTHR47691">
    <property type="entry name" value="REGULATOR-RELATED"/>
    <property type="match status" value="1"/>
</dbReference>
<protein>
    <recommendedName>
        <fullName evidence="3">Tetratricopeptide repeat protein</fullName>
    </recommendedName>
</protein>
<dbReference type="InterPro" id="IPR011990">
    <property type="entry name" value="TPR-like_helical_dom_sf"/>
</dbReference>
<dbReference type="SUPFAM" id="SSF48452">
    <property type="entry name" value="TPR-like"/>
    <property type="match status" value="1"/>
</dbReference>
<sequence>MRYWMLETIHEYASERAAEAPEERAAAERAHTAYFIRFAETAEPRLRSADQLPWMRRVETELDNIRAVLDRARGAGDERAAQRMVFAVCWFWWLRNYRSEALRRVDQVLALGPEPGREDDPRYWPYRSLQLMRLFMLGENGGLDRIKAEPGGLAPVQRLIRTFDRPGPRSARFPGMLWGVLAFFVDPGLDIRRVMDDTLANVRRFGSPWETAVVLMGRTHLLADLPGGVQEVDAALGELRELCREVGDRWVLAQVSGAVGEAAMARGRFDAAREACEESLRYAREVGAYAEVPVLMARLAELSYRAGDLEGAEKGLAAAVQEAERIHVREAEAFLALLGAMLAISGEDAGRARTAIEAAKTEAGRGTPPPQFAVAVGMVEARIAAREEGGPRAALRSLVPVLRRAVAGGLAPTLLAQVAEAAAPMLLSTGDPAGAVRILAAAEIWRGPYPRSVPEAREAADVTARARAALTPEAYETARATGAVRTPPEVAAGLAALFT</sequence>
<dbReference type="Gene3D" id="1.25.40.10">
    <property type="entry name" value="Tetratricopeptide repeat domain"/>
    <property type="match status" value="1"/>
</dbReference>
<name>A0ABP7GDE3_9ACTN</name>
<evidence type="ECO:0008006" key="3">
    <source>
        <dbReference type="Google" id="ProtNLM"/>
    </source>
</evidence>
<gene>
    <name evidence="1" type="ORF">GCM10023082_65460</name>
</gene>
<dbReference type="EMBL" id="BAABEP010000103">
    <property type="protein sequence ID" value="GAA3762765.1"/>
    <property type="molecule type" value="Genomic_DNA"/>
</dbReference>
<proteinExistence type="predicted"/>